<comment type="caution">
    <text evidence="1">The sequence shown here is derived from an EMBL/GenBank/DDBJ whole genome shotgun (WGS) entry which is preliminary data.</text>
</comment>
<accession>A0A392SA23</accession>
<organism evidence="1 2">
    <name type="scientific">Trifolium medium</name>
    <dbReference type="NCBI Taxonomy" id="97028"/>
    <lineage>
        <taxon>Eukaryota</taxon>
        <taxon>Viridiplantae</taxon>
        <taxon>Streptophyta</taxon>
        <taxon>Embryophyta</taxon>
        <taxon>Tracheophyta</taxon>
        <taxon>Spermatophyta</taxon>
        <taxon>Magnoliopsida</taxon>
        <taxon>eudicotyledons</taxon>
        <taxon>Gunneridae</taxon>
        <taxon>Pentapetalae</taxon>
        <taxon>rosids</taxon>
        <taxon>fabids</taxon>
        <taxon>Fabales</taxon>
        <taxon>Fabaceae</taxon>
        <taxon>Papilionoideae</taxon>
        <taxon>50 kb inversion clade</taxon>
        <taxon>NPAAA clade</taxon>
        <taxon>Hologalegina</taxon>
        <taxon>IRL clade</taxon>
        <taxon>Trifolieae</taxon>
        <taxon>Trifolium</taxon>
    </lineage>
</organism>
<dbReference type="Proteomes" id="UP000265520">
    <property type="component" value="Unassembled WGS sequence"/>
</dbReference>
<name>A0A392SA23_9FABA</name>
<sequence length="69" mass="7549">MARCAGRGIIVESTSGCCVSRSLGWRIAPLKQVVERILLDVARRAGWGGAMRHYKIQAEMVVTDTCASR</sequence>
<evidence type="ECO:0000313" key="1">
    <source>
        <dbReference type="EMBL" id="MCI44820.1"/>
    </source>
</evidence>
<proteinExistence type="predicted"/>
<dbReference type="EMBL" id="LXQA010335721">
    <property type="protein sequence ID" value="MCI44820.1"/>
    <property type="molecule type" value="Genomic_DNA"/>
</dbReference>
<reference evidence="1 2" key="1">
    <citation type="journal article" date="2018" name="Front. Plant Sci.">
        <title>Red Clover (Trifolium pratense) and Zigzag Clover (T. medium) - A Picture of Genomic Similarities and Differences.</title>
        <authorList>
            <person name="Dluhosova J."/>
            <person name="Istvanek J."/>
            <person name="Nedelnik J."/>
            <person name="Repkova J."/>
        </authorList>
    </citation>
    <scope>NUCLEOTIDE SEQUENCE [LARGE SCALE GENOMIC DNA]</scope>
    <source>
        <strain evidence="2">cv. 10/8</strain>
        <tissue evidence="1">Leaf</tissue>
    </source>
</reference>
<protein>
    <submittedName>
        <fullName evidence="1">Uncharacterized protein</fullName>
    </submittedName>
</protein>
<keyword evidence="2" id="KW-1185">Reference proteome</keyword>
<dbReference type="AlphaFoldDB" id="A0A392SA23"/>
<evidence type="ECO:0000313" key="2">
    <source>
        <dbReference type="Proteomes" id="UP000265520"/>
    </source>
</evidence>